<comment type="caution">
    <text evidence="1">The sequence shown here is derived from an EMBL/GenBank/DDBJ whole genome shotgun (WGS) entry which is preliminary data.</text>
</comment>
<name>A0A8S4QD25_9NEOP</name>
<reference evidence="1" key="1">
    <citation type="submission" date="2022-03" db="EMBL/GenBank/DDBJ databases">
        <authorList>
            <person name="Lindestad O."/>
        </authorList>
    </citation>
    <scope>NUCLEOTIDE SEQUENCE</scope>
</reference>
<accession>A0A8S4QD25</accession>
<gene>
    <name evidence="1" type="primary">jg544</name>
    <name evidence="1" type="ORF">PAEG_LOCUS484</name>
</gene>
<dbReference type="Proteomes" id="UP000838756">
    <property type="component" value="Unassembled WGS sequence"/>
</dbReference>
<dbReference type="OrthoDB" id="7425386at2759"/>
<dbReference type="AlphaFoldDB" id="A0A8S4QD25"/>
<keyword evidence="2" id="KW-1185">Reference proteome</keyword>
<dbReference type="EMBL" id="CAKXAJ010001518">
    <property type="protein sequence ID" value="CAH2207864.1"/>
    <property type="molecule type" value="Genomic_DNA"/>
</dbReference>
<protein>
    <submittedName>
        <fullName evidence="1">Jg544 protein</fullName>
    </submittedName>
</protein>
<proteinExistence type="predicted"/>
<sequence length="95" mass="10673">MTTSGTGPVFFLGSRAHYQALEQPNNFDLENGNTSTETIYNTSVEELWPTSRADKHADLDPNCNDELAWNFNDQNDTGNVIFIIILTPFIHQPEA</sequence>
<evidence type="ECO:0000313" key="2">
    <source>
        <dbReference type="Proteomes" id="UP000838756"/>
    </source>
</evidence>
<evidence type="ECO:0000313" key="1">
    <source>
        <dbReference type="EMBL" id="CAH2207864.1"/>
    </source>
</evidence>
<organism evidence="1 2">
    <name type="scientific">Pararge aegeria aegeria</name>
    <dbReference type="NCBI Taxonomy" id="348720"/>
    <lineage>
        <taxon>Eukaryota</taxon>
        <taxon>Metazoa</taxon>
        <taxon>Ecdysozoa</taxon>
        <taxon>Arthropoda</taxon>
        <taxon>Hexapoda</taxon>
        <taxon>Insecta</taxon>
        <taxon>Pterygota</taxon>
        <taxon>Neoptera</taxon>
        <taxon>Endopterygota</taxon>
        <taxon>Lepidoptera</taxon>
        <taxon>Glossata</taxon>
        <taxon>Ditrysia</taxon>
        <taxon>Papilionoidea</taxon>
        <taxon>Nymphalidae</taxon>
        <taxon>Satyrinae</taxon>
        <taxon>Satyrini</taxon>
        <taxon>Parargina</taxon>
        <taxon>Pararge</taxon>
    </lineage>
</organism>